<sequence length="136" mass="15512">MPTQFLLQGTAKWSYDHELAEISSSRKILAGMVSGVQALQHHQGNIALSTTTLIIEGINDDEDLIIPLSNMKQLYIGFDDLFPVTAVKSLGILWQPLRIEYYVTAFETKRIYLIIDFNGVYTHDKEWFNTLTEMLS</sequence>
<gene>
    <name evidence="1" type="ORF">J2W55_002506</name>
</gene>
<organism evidence="1 2">
    <name type="scientific">Mucilaginibacter pocheonensis</name>
    <dbReference type="NCBI Taxonomy" id="398050"/>
    <lineage>
        <taxon>Bacteria</taxon>
        <taxon>Pseudomonadati</taxon>
        <taxon>Bacteroidota</taxon>
        <taxon>Sphingobacteriia</taxon>
        <taxon>Sphingobacteriales</taxon>
        <taxon>Sphingobacteriaceae</taxon>
        <taxon>Mucilaginibacter</taxon>
    </lineage>
</organism>
<reference evidence="1 2" key="1">
    <citation type="submission" date="2023-07" db="EMBL/GenBank/DDBJ databases">
        <title>Sorghum-associated microbial communities from plants grown in Nebraska, USA.</title>
        <authorList>
            <person name="Schachtman D."/>
        </authorList>
    </citation>
    <scope>NUCLEOTIDE SEQUENCE [LARGE SCALE GENOMIC DNA]</scope>
    <source>
        <strain evidence="1 2">3262</strain>
    </source>
</reference>
<evidence type="ECO:0000313" key="1">
    <source>
        <dbReference type="EMBL" id="MDR6942664.1"/>
    </source>
</evidence>
<evidence type="ECO:0000313" key="2">
    <source>
        <dbReference type="Proteomes" id="UP001247620"/>
    </source>
</evidence>
<proteinExistence type="predicted"/>
<accession>A0ABU1TBK4</accession>
<dbReference type="RefSeq" id="WP_310096083.1">
    <property type="nucleotide sequence ID" value="NZ_JAVDUU010000002.1"/>
</dbReference>
<dbReference type="Proteomes" id="UP001247620">
    <property type="component" value="Unassembled WGS sequence"/>
</dbReference>
<name>A0ABU1TBK4_9SPHI</name>
<comment type="caution">
    <text evidence="1">The sequence shown here is derived from an EMBL/GenBank/DDBJ whole genome shotgun (WGS) entry which is preliminary data.</text>
</comment>
<dbReference type="EMBL" id="JAVDUU010000002">
    <property type="protein sequence ID" value="MDR6942664.1"/>
    <property type="molecule type" value="Genomic_DNA"/>
</dbReference>
<protein>
    <submittedName>
        <fullName evidence="1">Uncharacterized protein</fullName>
    </submittedName>
</protein>
<keyword evidence="2" id="KW-1185">Reference proteome</keyword>